<feature type="region of interest" description="Disordered" evidence="2">
    <location>
        <begin position="369"/>
        <end position="412"/>
    </location>
</feature>
<dbReference type="PANTHER" id="PTHR30469:SF37">
    <property type="entry name" value="RAGD PROTEIN"/>
    <property type="match status" value="1"/>
</dbReference>
<dbReference type="FunFam" id="2.40.30.170:FF:000010">
    <property type="entry name" value="Efflux RND transporter periplasmic adaptor subunit"/>
    <property type="match status" value="1"/>
</dbReference>
<dbReference type="InterPro" id="IPR058637">
    <property type="entry name" value="YknX-like_C"/>
</dbReference>
<feature type="domain" description="CzcB-like barrel-sandwich hybrid" evidence="5">
    <location>
        <begin position="86"/>
        <end position="205"/>
    </location>
</feature>
<dbReference type="EMBL" id="OX365700">
    <property type="protein sequence ID" value="CAI4031544.1"/>
    <property type="molecule type" value="Genomic_DNA"/>
</dbReference>
<dbReference type="Gene3D" id="2.40.50.100">
    <property type="match status" value="1"/>
</dbReference>
<proteinExistence type="inferred from homology"/>
<keyword evidence="3" id="KW-1133">Transmembrane helix</keyword>
<feature type="domain" description="YknX-like C-terminal permuted SH3-like" evidence="6">
    <location>
        <begin position="305"/>
        <end position="372"/>
    </location>
</feature>
<dbReference type="InterPro" id="IPR058792">
    <property type="entry name" value="Beta-barrel_RND_2"/>
</dbReference>
<evidence type="ECO:0000259" key="4">
    <source>
        <dbReference type="Pfam" id="PF25954"/>
    </source>
</evidence>
<feature type="domain" description="CusB-like beta-barrel" evidence="4">
    <location>
        <begin position="225"/>
        <end position="298"/>
    </location>
</feature>
<dbReference type="PANTHER" id="PTHR30469">
    <property type="entry name" value="MULTIDRUG RESISTANCE PROTEIN MDTA"/>
    <property type="match status" value="1"/>
</dbReference>
<dbReference type="Pfam" id="PF25973">
    <property type="entry name" value="BSH_CzcB"/>
    <property type="match status" value="1"/>
</dbReference>
<protein>
    <submittedName>
        <fullName evidence="7">HlyD_D23 domain-containing protein</fullName>
    </submittedName>
</protein>
<evidence type="ECO:0000259" key="6">
    <source>
        <dbReference type="Pfam" id="PF25989"/>
    </source>
</evidence>
<dbReference type="SUPFAM" id="SSF111369">
    <property type="entry name" value="HlyD-like secretion proteins"/>
    <property type="match status" value="1"/>
</dbReference>
<dbReference type="Proteomes" id="UP001179121">
    <property type="component" value="Chromosome"/>
</dbReference>
<dbReference type="InterPro" id="IPR006143">
    <property type="entry name" value="RND_pump_MFP"/>
</dbReference>
<keyword evidence="3" id="KW-0472">Membrane</keyword>
<evidence type="ECO:0000256" key="3">
    <source>
        <dbReference type="SAM" id="Phobius"/>
    </source>
</evidence>
<dbReference type="NCBIfam" id="TIGR01730">
    <property type="entry name" value="RND_mfp"/>
    <property type="match status" value="1"/>
</dbReference>
<dbReference type="Gene3D" id="2.40.420.20">
    <property type="match status" value="1"/>
</dbReference>
<evidence type="ECO:0000256" key="1">
    <source>
        <dbReference type="ARBA" id="ARBA00009477"/>
    </source>
</evidence>
<sequence>MADAQLSFFQRSSVRWTGLFLAALILAGLGVHWLAHDDRGAAPPVGTGLSAPEELVEVQVTKPLRRTLAYTVSLPANIAPWYQTTLYAKVSGYLKWIGPDKGDRVKRNEVVAVIDAPEIEEQYQQAVADYKIKKLTFERLENVWKTTPDVIARQDVDVAQAAYEGAKNQMEQRAALRDYTKVRAPYDGVVTARFADPGALIQIATSSATTAIPLFTVMDLSTVRVYANVPQDDTPLVVPGKTKALVNVKELEGRTFEGTVTRSTLALDPTTRSMLIEIDLPNPDQALRPGTFAEVVLALREIPGALVLPPNALSTANRTKLVYVVDQGRAKPRLVQTGISDGTWLEIVSGLTEQDEVVVVGKSKLTDGTPVKASPYNLPAGQASSQRFERRTAGVPASNGTNGANGNGAYSK</sequence>
<dbReference type="Pfam" id="PF25989">
    <property type="entry name" value="YknX_C"/>
    <property type="match status" value="1"/>
</dbReference>
<evidence type="ECO:0000256" key="2">
    <source>
        <dbReference type="SAM" id="MobiDB-lite"/>
    </source>
</evidence>
<name>A0AA86T4G2_9BACT</name>
<dbReference type="Gene3D" id="2.40.30.170">
    <property type="match status" value="1"/>
</dbReference>
<keyword evidence="3" id="KW-0812">Transmembrane</keyword>
<feature type="transmembrane region" description="Helical" evidence="3">
    <location>
        <begin position="16"/>
        <end position="35"/>
    </location>
</feature>
<accession>A0AA86T4G2</accession>
<evidence type="ECO:0000313" key="7">
    <source>
        <dbReference type="EMBL" id="CAI4031544.1"/>
    </source>
</evidence>
<dbReference type="GO" id="GO:0015562">
    <property type="term" value="F:efflux transmembrane transporter activity"/>
    <property type="evidence" value="ECO:0007669"/>
    <property type="project" value="TreeGrafter"/>
</dbReference>
<dbReference type="InterPro" id="IPR058647">
    <property type="entry name" value="BSH_CzcB-like"/>
</dbReference>
<evidence type="ECO:0000313" key="8">
    <source>
        <dbReference type="Proteomes" id="UP001179121"/>
    </source>
</evidence>
<organism evidence="7 8">
    <name type="scientific">Nitrospira tepida</name>
    <dbReference type="NCBI Taxonomy" id="2973512"/>
    <lineage>
        <taxon>Bacteria</taxon>
        <taxon>Pseudomonadati</taxon>
        <taxon>Nitrospirota</taxon>
        <taxon>Nitrospiria</taxon>
        <taxon>Nitrospirales</taxon>
        <taxon>Nitrospiraceae</taxon>
        <taxon>Nitrospira</taxon>
    </lineage>
</organism>
<dbReference type="AlphaFoldDB" id="A0AA86T4G2"/>
<feature type="compositionally biased region" description="Low complexity" evidence="2">
    <location>
        <begin position="399"/>
        <end position="412"/>
    </location>
</feature>
<dbReference type="GO" id="GO:1990281">
    <property type="term" value="C:efflux pump complex"/>
    <property type="evidence" value="ECO:0007669"/>
    <property type="project" value="TreeGrafter"/>
</dbReference>
<comment type="similarity">
    <text evidence="1">Belongs to the membrane fusion protein (MFP) (TC 8.A.1) family.</text>
</comment>
<keyword evidence="8" id="KW-1185">Reference proteome</keyword>
<evidence type="ECO:0000259" key="5">
    <source>
        <dbReference type="Pfam" id="PF25973"/>
    </source>
</evidence>
<dbReference type="Pfam" id="PF25954">
    <property type="entry name" value="Beta-barrel_RND_2"/>
    <property type="match status" value="1"/>
</dbReference>
<gene>
    <name evidence="7" type="ORF">DNFV4_01964</name>
</gene>
<dbReference type="KEGG" id="nti:DNFV4_01964"/>
<dbReference type="Gene3D" id="1.10.287.470">
    <property type="entry name" value="Helix hairpin bin"/>
    <property type="match status" value="1"/>
</dbReference>
<reference evidence="7" key="1">
    <citation type="submission" date="2022-10" db="EMBL/GenBank/DDBJ databases">
        <authorList>
            <person name="Koch H."/>
        </authorList>
    </citation>
    <scope>NUCLEOTIDE SEQUENCE</scope>
    <source>
        <strain evidence="7">DNF</strain>
    </source>
</reference>
<dbReference type="RefSeq" id="WP_289268454.1">
    <property type="nucleotide sequence ID" value="NZ_OX365700.1"/>
</dbReference>